<dbReference type="AlphaFoldDB" id="A0A4P9VZ51"/>
<dbReference type="PANTHER" id="PTHR13265:SF0">
    <property type="entry name" value="HPR1"/>
    <property type="match status" value="1"/>
</dbReference>
<reference evidence="3" key="1">
    <citation type="journal article" date="2018" name="Nat. Microbiol.">
        <title>Leveraging single-cell genomics to expand the fungal tree of life.</title>
        <authorList>
            <person name="Ahrendt S.R."/>
            <person name="Quandt C.A."/>
            <person name="Ciobanu D."/>
            <person name="Clum A."/>
            <person name="Salamov A."/>
            <person name="Andreopoulos B."/>
            <person name="Cheng J.F."/>
            <person name="Woyke T."/>
            <person name="Pelin A."/>
            <person name="Henrissat B."/>
            <person name="Reynolds N.K."/>
            <person name="Benny G.L."/>
            <person name="Smith M.E."/>
            <person name="James T.Y."/>
            <person name="Grigoriev I.V."/>
        </authorList>
    </citation>
    <scope>NUCLEOTIDE SEQUENCE [LARGE SCALE GENOMIC DNA]</scope>
</reference>
<dbReference type="GO" id="GO:0000445">
    <property type="term" value="C:THO complex part of transcription export complex"/>
    <property type="evidence" value="ECO:0007669"/>
    <property type="project" value="TreeGrafter"/>
</dbReference>
<evidence type="ECO:0000313" key="3">
    <source>
        <dbReference type="Proteomes" id="UP000269721"/>
    </source>
</evidence>
<dbReference type="EMBL" id="KZ999430">
    <property type="protein sequence ID" value="RKO85081.1"/>
    <property type="molecule type" value="Genomic_DNA"/>
</dbReference>
<dbReference type="OrthoDB" id="9402762at2759"/>
<organism evidence="2 3">
    <name type="scientific">Blyttiomyces helicus</name>
    <dbReference type="NCBI Taxonomy" id="388810"/>
    <lineage>
        <taxon>Eukaryota</taxon>
        <taxon>Fungi</taxon>
        <taxon>Fungi incertae sedis</taxon>
        <taxon>Chytridiomycota</taxon>
        <taxon>Chytridiomycota incertae sedis</taxon>
        <taxon>Chytridiomycetes</taxon>
        <taxon>Chytridiomycetes incertae sedis</taxon>
        <taxon>Blyttiomyces</taxon>
    </lineage>
</organism>
<keyword evidence="3" id="KW-1185">Reference proteome</keyword>
<evidence type="ECO:0000313" key="2">
    <source>
        <dbReference type="EMBL" id="RKO85081.1"/>
    </source>
</evidence>
<sequence length="247" mass="27573">MALGFDSLYLFAEAKKSLTPFVCDNQILWKQKNCITFEKPPLEKEAVKKPKLPSSDAIREGNLGSEHLTTLWASGDTIDEKMRAKRRYIFIFSSACRTASRKIITLDEKLLELDEQVAEDCTTPLDGIEEEYLLYNEQNYNWLVYRIAMSHHMHLFRGEGPGADPKAPAKALLMEWRKDRAAAAAAATNPLHSASSTPAPEDESPLRVKEEYASIDVGSATDELSVRNESEPPLVEAAQGVDMKAEV</sequence>
<dbReference type="InterPro" id="IPR021861">
    <property type="entry name" value="THO_THOC1"/>
</dbReference>
<evidence type="ECO:0000256" key="1">
    <source>
        <dbReference type="SAM" id="MobiDB-lite"/>
    </source>
</evidence>
<protein>
    <submittedName>
        <fullName evidence="2">Uncharacterized protein</fullName>
    </submittedName>
</protein>
<proteinExistence type="predicted"/>
<accession>A0A4P9VZ51</accession>
<dbReference type="Proteomes" id="UP000269721">
    <property type="component" value="Unassembled WGS sequence"/>
</dbReference>
<name>A0A4P9VZ51_9FUNG</name>
<dbReference type="PANTHER" id="PTHR13265">
    <property type="entry name" value="THO COMPLEX SUBUNIT 1"/>
    <property type="match status" value="1"/>
</dbReference>
<feature type="region of interest" description="Disordered" evidence="1">
    <location>
        <begin position="185"/>
        <end position="247"/>
    </location>
</feature>
<gene>
    <name evidence="2" type="ORF">BDK51DRAFT_25835</name>
</gene>
<dbReference type="GO" id="GO:0006406">
    <property type="term" value="P:mRNA export from nucleus"/>
    <property type="evidence" value="ECO:0007669"/>
    <property type="project" value="TreeGrafter"/>
</dbReference>